<feature type="transmembrane region" description="Helical" evidence="7">
    <location>
        <begin position="120"/>
        <end position="137"/>
    </location>
</feature>
<name>A0ABV8FL81_9ACTN</name>
<dbReference type="InterPro" id="IPR011701">
    <property type="entry name" value="MFS"/>
</dbReference>
<organism evidence="9 10">
    <name type="scientific">Nocardiopsis sediminis</name>
    <dbReference type="NCBI Taxonomy" id="1778267"/>
    <lineage>
        <taxon>Bacteria</taxon>
        <taxon>Bacillati</taxon>
        <taxon>Actinomycetota</taxon>
        <taxon>Actinomycetes</taxon>
        <taxon>Streptosporangiales</taxon>
        <taxon>Nocardiopsidaceae</taxon>
        <taxon>Nocardiopsis</taxon>
    </lineage>
</organism>
<evidence type="ECO:0000256" key="5">
    <source>
        <dbReference type="ARBA" id="ARBA00023136"/>
    </source>
</evidence>
<feature type="transmembrane region" description="Helical" evidence="7">
    <location>
        <begin position="24"/>
        <end position="49"/>
    </location>
</feature>
<comment type="caution">
    <text evidence="9">The sequence shown here is derived from an EMBL/GenBank/DDBJ whole genome shotgun (WGS) entry which is preliminary data.</text>
</comment>
<sequence length="504" mass="51647">MQNTLEEPDPTAREHQEHRWSKRLILWASVLILANVLADTAMGSPMLVINQLLAHFDTDQIAWLSQSGLLFGAIWSPLLAKTSDLFGQRRVLVITLLTACAGALVCFAAPSLWIFLIGRFLQGTALGSIFITVALVRHLCAPRVAMPVIGLVTAGASIAGIMEPLVMQPIVDAFGYRSVFVAAGLLAVVAAISVRVAIPETPVRSTGRIDWGGALLLGGGMGAVLAYISLGADSGWLSGGMLVLLVAGAASLAGWAVLALRVADPIVDIRALSRPILLTLLALVLAAGSFRGMLLLTSTISGVPADWGLGYGLGDGEGTAVLLSMAQLGIFVGGTVAGWAAGRFGTVKPFLAAIVVGTAATFLMLAGASMFPLALVCGATVGMAAGAISTSGYNLATDLAPPERQGTVSGLVSVMFALGSVLFSFAGGEILKATRIPDGPVVDGAQVSSATGVYLYILMAGVVFALAIVPAVRLMRRRPAAPTAPEAPAVPGAPQRPEAPAADG</sequence>
<dbReference type="Gene3D" id="1.20.1250.20">
    <property type="entry name" value="MFS general substrate transporter like domains"/>
    <property type="match status" value="2"/>
</dbReference>
<dbReference type="PROSITE" id="PS50850">
    <property type="entry name" value="MFS"/>
    <property type="match status" value="1"/>
</dbReference>
<dbReference type="EMBL" id="JBHSBH010000007">
    <property type="protein sequence ID" value="MFC3996119.1"/>
    <property type="molecule type" value="Genomic_DNA"/>
</dbReference>
<feature type="transmembrane region" description="Helical" evidence="7">
    <location>
        <begin position="447"/>
        <end position="469"/>
    </location>
</feature>
<feature type="transmembrane region" description="Helical" evidence="7">
    <location>
        <begin position="373"/>
        <end position="396"/>
    </location>
</feature>
<proteinExistence type="predicted"/>
<dbReference type="SUPFAM" id="SSF103473">
    <property type="entry name" value="MFS general substrate transporter"/>
    <property type="match status" value="1"/>
</dbReference>
<feature type="transmembrane region" description="Helical" evidence="7">
    <location>
        <begin position="209"/>
        <end position="230"/>
    </location>
</feature>
<dbReference type="InterPro" id="IPR020846">
    <property type="entry name" value="MFS_dom"/>
</dbReference>
<dbReference type="Pfam" id="PF07690">
    <property type="entry name" value="MFS_1"/>
    <property type="match status" value="1"/>
</dbReference>
<keyword evidence="5 7" id="KW-0472">Membrane</keyword>
<evidence type="ECO:0000259" key="8">
    <source>
        <dbReference type="PROSITE" id="PS50850"/>
    </source>
</evidence>
<dbReference type="InterPro" id="IPR036259">
    <property type="entry name" value="MFS_trans_sf"/>
</dbReference>
<feature type="transmembrane region" description="Helical" evidence="7">
    <location>
        <begin position="144"/>
        <end position="162"/>
    </location>
</feature>
<feature type="transmembrane region" description="Helical" evidence="7">
    <location>
        <begin position="320"/>
        <end position="342"/>
    </location>
</feature>
<evidence type="ECO:0000313" key="9">
    <source>
        <dbReference type="EMBL" id="MFC3996119.1"/>
    </source>
</evidence>
<feature type="transmembrane region" description="Helical" evidence="7">
    <location>
        <begin position="174"/>
        <end position="197"/>
    </location>
</feature>
<dbReference type="Proteomes" id="UP001595847">
    <property type="component" value="Unassembled WGS sequence"/>
</dbReference>
<feature type="compositionally biased region" description="Low complexity" evidence="6">
    <location>
        <begin position="481"/>
        <end position="493"/>
    </location>
</feature>
<dbReference type="PANTHER" id="PTHR42718">
    <property type="entry name" value="MAJOR FACILITATOR SUPERFAMILY MULTIDRUG TRANSPORTER MFSC"/>
    <property type="match status" value="1"/>
</dbReference>
<feature type="transmembrane region" description="Helical" evidence="7">
    <location>
        <begin position="408"/>
        <end position="427"/>
    </location>
</feature>
<evidence type="ECO:0000256" key="3">
    <source>
        <dbReference type="ARBA" id="ARBA00022692"/>
    </source>
</evidence>
<evidence type="ECO:0000256" key="2">
    <source>
        <dbReference type="ARBA" id="ARBA00022448"/>
    </source>
</evidence>
<keyword evidence="10" id="KW-1185">Reference proteome</keyword>
<keyword evidence="2" id="KW-0813">Transport</keyword>
<dbReference type="PANTHER" id="PTHR42718:SF9">
    <property type="entry name" value="MAJOR FACILITATOR SUPERFAMILY MULTIDRUG TRANSPORTER MFSC"/>
    <property type="match status" value="1"/>
</dbReference>
<feature type="transmembrane region" description="Helical" evidence="7">
    <location>
        <begin position="61"/>
        <end position="79"/>
    </location>
</feature>
<evidence type="ECO:0000256" key="7">
    <source>
        <dbReference type="SAM" id="Phobius"/>
    </source>
</evidence>
<dbReference type="RefSeq" id="WP_378531894.1">
    <property type="nucleotide sequence ID" value="NZ_JBHSBH010000007.1"/>
</dbReference>
<keyword evidence="4 7" id="KW-1133">Transmembrane helix</keyword>
<feature type="transmembrane region" description="Helical" evidence="7">
    <location>
        <begin position="349"/>
        <end position="367"/>
    </location>
</feature>
<protein>
    <submittedName>
        <fullName evidence="9">MFS transporter</fullName>
    </submittedName>
</protein>
<feature type="domain" description="Major facilitator superfamily (MFS) profile" evidence="8">
    <location>
        <begin position="24"/>
        <end position="473"/>
    </location>
</feature>
<evidence type="ECO:0000313" key="10">
    <source>
        <dbReference type="Proteomes" id="UP001595847"/>
    </source>
</evidence>
<feature type="region of interest" description="Disordered" evidence="6">
    <location>
        <begin position="481"/>
        <end position="504"/>
    </location>
</feature>
<evidence type="ECO:0000256" key="1">
    <source>
        <dbReference type="ARBA" id="ARBA00004651"/>
    </source>
</evidence>
<evidence type="ECO:0000256" key="4">
    <source>
        <dbReference type="ARBA" id="ARBA00022989"/>
    </source>
</evidence>
<dbReference type="InterPro" id="IPR005828">
    <property type="entry name" value="MFS_sugar_transport-like"/>
</dbReference>
<comment type="subcellular location">
    <subcellularLocation>
        <location evidence="1">Cell membrane</location>
        <topology evidence="1">Multi-pass membrane protein</topology>
    </subcellularLocation>
</comment>
<reference evidence="10" key="1">
    <citation type="journal article" date="2019" name="Int. J. Syst. Evol. Microbiol.">
        <title>The Global Catalogue of Microorganisms (GCM) 10K type strain sequencing project: providing services to taxonomists for standard genome sequencing and annotation.</title>
        <authorList>
            <consortium name="The Broad Institute Genomics Platform"/>
            <consortium name="The Broad Institute Genome Sequencing Center for Infectious Disease"/>
            <person name="Wu L."/>
            <person name="Ma J."/>
        </authorList>
    </citation>
    <scope>NUCLEOTIDE SEQUENCE [LARGE SCALE GENOMIC DNA]</scope>
    <source>
        <strain evidence="10">TBRC 1826</strain>
    </source>
</reference>
<dbReference type="Pfam" id="PF00083">
    <property type="entry name" value="Sugar_tr"/>
    <property type="match status" value="1"/>
</dbReference>
<gene>
    <name evidence="9" type="ORF">ACFOVU_09355</name>
</gene>
<feature type="transmembrane region" description="Helical" evidence="7">
    <location>
        <begin position="236"/>
        <end position="263"/>
    </location>
</feature>
<evidence type="ECO:0000256" key="6">
    <source>
        <dbReference type="SAM" id="MobiDB-lite"/>
    </source>
</evidence>
<accession>A0ABV8FL81</accession>
<feature type="transmembrane region" description="Helical" evidence="7">
    <location>
        <begin position="91"/>
        <end position="114"/>
    </location>
</feature>
<keyword evidence="3 7" id="KW-0812">Transmembrane</keyword>
<feature type="transmembrane region" description="Helical" evidence="7">
    <location>
        <begin position="275"/>
        <end position="300"/>
    </location>
</feature>